<dbReference type="AlphaFoldDB" id="A0A1Y5F3B7"/>
<gene>
    <name evidence="2" type="ORF">A9Q84_17835</name>
</gene>
<evidence type="ECO:0000313" key="2">
    <source>
        <dbReference type="EMBL" id="OUR94164.1"/>
    </source>
</evidence>
<feature type="chain" id="PRO_5012893001" description="Lipoprotein" evidence="1">
    <location>
        <begin position="19"/>
        <end position="311"/>
    </location>
</feature>
<proteinExistence type="predicted"/>
<dbReference type="Proteomes" id="UP000196531">
    <property type="component" value="Unassembled WGS sequence"/>
</dbReference>
<evidence type="ECO:0000256" key="1">
    <source>
        <dbReference type="SAM" id="SignalP"/>
    </source>
</evidence>
<protein>
    <recommendedName>
        <fullName evidence="4">Lipoprotein</fullName>
    </recommendedName>
</protein>
<feature type="signal peptide" evidence="1">
    <location>
        <begin position="1"/>
        <end position="18"/>
    </location>
</feature>
<evidence type="ECO:0000313" key="3">
    <source>
        <dbReference type="Proteomes" id="UP000196531"/>
    </source>
</evidence>
<dbReference type="EMBL" id="MAAO01000011">
    <property type="protein sequence ID" value="OUR94164.1"/>
    <property type="molecule type" value="Genomic_DNA"/>
</dbReference>
<reference evidence="3" key="1">
    <citation type="journal article" date="2017" name="Proc. Natl. Acad. Sci. U.S.A.">
        <title>Simulation of Deepwater Horizon oil plume reveals substrate specialization within a complex community of hydrocarbon-degraders.</title>
        <authorList>
            <person name="Hu P."/>
            <person name="Dubinsky E.A."/>
            <person name="Probst A.J."/>
            <person name="Wang J."/>
            <person name="Sieber C.M.K."/>
            <person name="Tom L.M."/>
            <person name="Gardinali P."/>
            <person name="Banfield J.F."/>
            <person name="Atlas R.M."/>
            <person name="Andersen G.L."/>
        </authorList>
    </citation>
    <scope>NUCLEOTIDE SEQUENCE [LARGE SCALE GENOMIC DNA]</scope>
</reference>
<accession>A0A1Y5F3B7</accession>
<name>A0A1Y5F3B7_9BACT</name>
<organism evidence="2 3">
    <name type="scientific">Halobacteriovorax marinus</name>
    <dbReference type="NCBI Taxonomy" id="97084"/>
    <lineage>
        <taxon>Bacteria</taxon>
        <taxon>Pseudomonadati</taxon>
        <taxon>Bdellovibrionota</taxon>
        <taxon>Bacteriovoracia</taxon>
        <taxon>Bacteriovoracales</taxon>
        <taxon>Halobacteriovoraceae</taxon>
        <taxon>Halobacteriovorax</taxon>
    </lineage>
</organism>
<comment type="caution">
    <text evidence="2">The sequence shown here is derived from an EMBL/GenBank/DDBJ whole genome shotgun (WGS) entry which is preliminary data.</text>
</comment>
<sequence length="311" mass="35307">MKSLFLCIFISLSFNLQASELDSLTRRYEPLKDSTDFFNAEINSRILRVVAKANKKDLNGESCNPKSLLKSTRNILVAGISGMYIFSPLQKIVDSKKSVGFERLRTKHKESIYRFIKFYQKPVLKAFPLSPIIKINDVIIGGDKFSHFFNLGYEYFSKLQKGKKTLIEMLEHSRSVEEHFWGGPTTSVISMGDLSTNYQGLRFFGHLTGVGIDPLTGEANSKNPIVTCVDGEFVQSRLFDLRSYVDHAWDEGINCNNYHKVKYADLVTLAVNTLEESSPKGFACPVRPTDCKKLGRKYQLHGEFFLHAMCL</sequence>
<keyword evidence="1" id="KW-0732">Signal</keyword>
<evidence type="ECO:0008006" key="4">
    <source>
        <dbReference type="Google" id="ProtNLM"/>
    </source>
</evidence>